<evidence type="ECO:0000259" key="3">
    <source>
        <dbReference type="PROSITE" id="PS50835"/>
    </source>
</evidence>
<proteinExistence type="predicted"/>
<dbReference type="Gene3D" id="2.60.40.10">
    <property type="entry name" value="Immunoglobulins"/>
    <property type="match status" value="1"/>
</dbReference>
<keyword evidence="5" id="KW-1185">Reference proteome</keyword>
<sequence length="100" mass="11283">MLWYKQSQDMPGLKFMGYLYTNENIESEFTSKIKLEGDASRNGSLTINNLTPQDSAVYFCAAWYTVDDETLIQKSSLSLCCMTSALPHLQMAQGLICCQH</sequence>
<dbReference type="InterPro" id="IPR007110">
    <property type="entry name" value="Ig-like_dom"/>
</dbReference>
<dbReference type="InterPro" id="IPR013106">
    <property type="entry name" value="Ig_V-set"/>
</dbReference>
<keyword evidence="2" id="KW-0391">Immunity</keyword>
<comment type="caution">
    <text evidence="4">The sequence shown here is derived from an EMBL/GenBank/DDBJ whole genome shotgun (WGS) entry which is preliminary data.</text>
</comment>
<keyword evidence="1" id="KW-0732">Signal</keyword>
<dbReference type="Pfam" id="PF07686">
    <property type="entry name" value="V-set"/>
    <property type="match status" value="1"/>
</dbReference>
<dbReference type="EMBL" id="JAYMGO010000017">
    <property type="protein sequence ID" value="KAL1258066.1"/>
    <property type="molecule type" value="Genomic_DNA"/>
</dbReference>
<organism evidence="4 5">
    <name type="scientific">Cirrhinus molitorella</name>
    <name type="common">mud carp</name>
    <dbReference type="NCBI Taxonomy" id="172907"/>
    <lineage>
        <taxon>Eukaryota</taxon>
        <taxon>Metazoa</taxon>
        <taxon>Chordata</taxon>
        <taxon>Craniata</taxon>
        <taxon>Vertebrata</taxon>
        <taxon>Euteleostomi</taxon>
        <taxon>Actinopterygii</taxon>
        <taxon>Neopterygii</taxon>
        <taxon>Teleostei</taxon>
        <taxon>Ostariophysi</taxon>
        <taxon>Cypriniformes</taxon>
        <taxon>Cyprinidae</taxon>
        <taxon>Labeoninae</taxon>
        <taxon>Labeonini</taxon>
        <taxon>Cirrhinus</taxon>
    </lineage>
</organism>
<dbReference type="CDD" id="cd00099">
    <property type="entry name" value="IgV"/>
    <property type="match status" value="1"/>
</dbReference>
<reference evidence="4 5" key="1">
    <citation type="submission" date="2023-09" db="EMBL/GenBank/DDBJ databases">
        <authorList>
            <person name="Wang M."/>
        </authorList>
    </citation>
    <scope>NUCLEOTIDE SEQUENCE [LARGE SCALE GENOMIC DNA]</scope>
    <source>
        <strain evidence="4">GT-2023</strain>
        <tissue evidence="4">Liver</tissue>
    </source>
</reference>
<evidence type="ECO:0000256" key="2">
    <source>
        <dbReference type="ARBA" id="ARBA00022859"/>
    </source>
</evidence>
<gene>
    <name evidence="4" type="ORF">QQF64_011310</name>
</gene>
<name>A0ABR3LYW1_9TELE</name>
<dbReference type="Proteomes" id="UP001558613">
    <property type="component" value="Unassembled WGS sequence"/>
</dbReference>
<dbReference type="SUPFAM" id="SSF48726">
    <property type="entry name" value="Immunoglobulin"/>
    <property type="match status" value="1"/>
</dbReference>
<dbReference type="InterPro" id="IPR013783">
    <property type="entry name" value="Ig-like_fold"/>
</dbReference>
<evidence type="ECO:0000313" key="4">
    <source>
        <dbReference type="EMBL" id="KAL1258066.1"/>
    </source>
</evidence>
<dbReference type="PANTHER" id="PTHR23268:SF102">
    <property type="entry name" value="IMMUNOGLOBULIN V-SET DOMAIN-CONTAINING PROTEIN"/>
    <property type="match status" value="1"/>
</dbReference>
<dbReference type="InterPro" id="IPR036179">
    <property type="entry name" value="Ig-like_dom_sf"/>
</dbReference>
<accession>A0ABR3LYW1</accession>
<dbReference type="PANTHER" id="PTHR23268">
    <property type="entry name" value="T-CELL RECEPTOR BETA CHAIN"/>
    <property type="match status" value="1"/>
</dbReference>
<dbReference type="PROSITE" id="PS50835">
    <property type="entry name" value="IG_LIKE"/>
    <property type="match status" value="1"/>
</dbReference>
<feature type="domain" description="Ig-like" evidence="3">
    <location>
        <begin position="1"/>
        <end position="78"/>
    </location>
</feature>
<evidence type="ECO:0000256" key="1">
    <source>
        <dbReference type="ARBA" id="ARBA00022729"/>
    </source>
</evidence>
<evidence type="ECO:0000313" key="5">
    <source>
        <dbReference type="Proteomes" id="UP001558613"/>
    </source>
</evidence>
<protein>
    <recommendedName>
        <fullName evidence="3">Ig-like domain-containing protein</fullName>
    </recommendedName>
</protein>
<dbReference type="InterPro" id="IPR050413">
    <property type="entry name" value="TCR_beta_variable"/>
</dbReference>